<evidence type="ECO:0000313" key="2">
    <source>
        <dbReference type="Proteomes" id="UP001159427"/>
    </source>
</evidence>
<accession>A0ABN8MHC1</accession>
<dbReference type="Proteomes" id="UP001159427">
    <property type="component" value="Unassembled WGS sequence"/>
</dbReference>
<comment type="caution">
    <text evidence="1">The sequence shown here is derived from an EMBL/GenBank/DDBJ whole genome shotgun (WGS) entry which is preliminary data.</text>
</comment>
<reference evidence="1 2" key="1">
    <citation type="submission" date="2022-05" db="EMBL/GenBank/DDBJ databases">
        <authorList>
            <consortium name="Genoscope - CEA"/>
            <person name="William W."/>
        </authorList>
    </citation>
    <scope>NUCLEOTIDE SEQUENCE [LARGE SCALE GENOMIC DNA]</scope>
</reference>
<feature type="non-terminal residue" evidence="1">
    <location>
        <position position="220"/>
    </location>
</feature>
<proteinExistence type="predicted"/>
<evidence type="ECO:0000313" key="1">
    <source>
        <dbReference type="EMBL" id="CAH3029081.1"/>
    </source>
</evidence>
<dbReference type="EMBL" id="CALNXI010000551">
    <property type="protein sequence ID" value="CAH3029081.1"/>
    <property type="molecule type" value="Genomic_DNA"/>
</dbReference>
<sequence>MLQELNYQGVEFPVATKHYGKIEAQNNINVKVVGCEKEQFYPIYVSKQKNEKVLNLLLISKGTKRHYERKHFCMHCLQCLSTEEILAKHKNNCMIINGEQAIRMPKEGSMVQFKNHHKQMPVPFVIYADFEAITEKVSGFQPDDAKSFTNKYQKLCCYDDAYSKPVKIRRGEDSINKFMQQILIEVHYCQEIISTKYNKPLQMTDEDERQFKAAEECHIC</sequence>
<dbReference type="PANTHER" id="PTHR31511:SF12">
    <property type="entry name" value="RHO TERMINATION FACTOR N-TERMINAL DOMAIN-CONTAINING PROTEIN"/>
    <property type="match status" value="1"/>
</dbReference>
<name>A0ABN8MHC1_9CNID</name>
<gene>
    <name evidence="1" type="ORF">PEVE_00035517</name>
</gene>
<organism evidence="1 2">
    <name type="scientific">Porites evermanni</name>
    <dbReference type="NCBI Taxonomy" id="104178"/>
    <lineage>
        <taxon>Eukaryota</taxon>
        <taxon>Metazoa</taxon>
        <taxon>Cnidaria</taxon>
        <taxon>Anthozoa</taxon>
        <taxon>Hexacorallia</taxon>
        <taxon>Scleractinia</taxon>
        <taxon>Fungiina</taxon>
        <taxon>Poritidae</taxon>
        <taxon>Porites</taxon>
    </lineage>
</organism>
<dbReference type="PANTHER" id="PTHR31511">
    <property type="entry name" value="PROTEIN CBG23764"/>
    <property type="match status" value="1"/>
</dbReference>
<protein>
    <submittedName>
        <fullName evidence="1">Uncharacterized protein</fullName>
    </submittedName>
</protein>
<keyword evidence="2" id="KW-1185">Reference proteome</keyword>